<dbReference type="AlphaFoldDB" id="A0A2T4DU70"/>
<comment type="caution">
    <text evidence="1">The sequence shown here is derived from an EMBL/GenBank/DDBJ whole genome shotgun (WGS) entry which is preliminary data.</text>
</comment>
<reference evidence="1 2" key="1">
    <citation type="submission" date="2018-03" db="EMBL/GenBank/DDBJ databases">
        <title>Cross-interface Injection: A General Nanoliter Liquid Handling Method Applied to Single Cells Genome Amplification Automated Nanoliter Liquid Handling Applied to Single Cell Multiple Displacement Amplification.</title>
        <authorList>
            <person name="Yun J."/>
            <person name="Xu P."/>
            <person name="Xu J."/>
            <person name="Dai X."/>
            <person name="Wang Y."/>
            <person name="Zheng X."/>
            <person name="Cao C."/>
            <person name="Yi Q."/>
            <person name="Zhu Y."/>
            <person name="Wang L."/>
            <person name="Dong Z."/>
            <person name="Huang Y."/>
            <person name="Huang L."/>
            <person name="Du W."/>
        </authorList>
    </citation>
    <scope>NUCLEOTIDE SEQUENCE [LARGE SCALE GENOMIC DNA]</scope>
    <source>
        <strain evidence="1 2">Z-D1-2</strain>
    </source>
</reference>
<dbReference type="EMBL" id="PYVU01000015">
    <property type="protein sequence ID" value="PTB97384.1"/>
    <property type="molecule type" value="Genomic_DNA"/>
</dbReference>
<organism evidence="1 2">
    <name type="scientific">Marivirga lumbricoides</name>
    <dbReference type="NCBI Taxonomy" id="1046115"/>
    <lineage>
        <taxon>Bacteria</taxon>
        <taxon>Pseudomonadati</taxon>
        <taxon>Bacteroidota</taxon>
        <taxon>Cytophagia</taxon>
        <taxon>Cytophagales</taxon>
        <taxon>Marivirgaceae</taxon>
        <taxon>Marivirga</taxon>
    </lineage>
</organism>
<evidence type="ECO:0000313" key="1">
    <source>
        <dbReference type="EMBL" id="PTB97384.1"/>
    </source>
</evidence>
<name>A0A2T4DU70_9BACT</name>
<proteinExistence type="predicted"/>
<dbReference type="Proteomes" id="UP000240608">
    <property type="component" value="Unassembled WGS sequence"/>
</dbReference>
<accession>A0A2T4DU70</accession>
<gene>
    <name evidence="1" type="ORF">C9994_03085</name>
</gene>
<evidence type="ECO:0000313" key="2">
    <source>
        <dbReference type="Proteomes" id="UP000240608"/>
    </source>
</evidence>
<protein>
    <submittedName>
        <fullName evidence="1">Uncharacterized protein</fullName>
    </submittedName>
</protein>
<sequence>MYSIPDEVKKEYKLLATVFDKVTNSVLEDNQLTRIYSKFNLYEIEPFYAELSNQVIDLNQELFFTSETDFNPETDDLYEYHINMETRKVYFKRLILGPETSYETVYEYNEDYYKSSTTFINSEGRKAIKLCYLYHNEGIAHWYYECTDYGLIHKSYHTEGDKLTGYQLKTADTNYSASVDFIYEEDQLTKIIQNNASGSKLLLYVANLQNENKADILTKLEDYLTEQIADQVLKNVHIDEPVYCLLLEYSMQHPFPPTVALGLVSELEDDFEQVEIWQRYNAPDMHYFSEDNSLKVDLYSETIQSAYLFTDKYTEDISWNDEDQHEAWEKEVFQVYLNVCKRLLHFDFSACFPKSPHFLVMAREFEQCNEEDFYKQLSAYKKNNEI</sequence>